<evidence type="ECO:0000313" key="3">
    <source>
        <dbReference type="Proteomes" id="UP000522163"/>
    </source>
</evidence>
<name>A0A7W9SGL0_9FIRM</name>
<accession>A0A7W9SGL0</accession>
<sequence>MEKKRAKFDPESAFKSIVGLNDSIEEETKEETPQEKKVGRPRLSQERKKTVAITVYPSSYNDLKKIAYVDRQSASEVIGNLIEQYIKENEEKLIEYDKIKGQ</sequence>
<proteinExistence type="predicted"/>
<organism evidence="2 3">
    <name type="scientific">Oribacterium sinus</name>
    <dbReference type="NCBI Taxonomy" id="237576"/>
    <lineage>
        <taxon>Bacteria</taxon>
        <taxon>Bacillati</taxon>
        <taxon>Bacillota</taxon>
        <taxon>Clostridia</taxon>
        <taxon>Lachnospirales</taxon>
        <taxon>Lachnospiraceae</taxon>
        <taxon>Oribacterium</taxon>
    </lineage>
</organism>
<evidence type="ECO:0000256" key="1">
    <source>
        <dbReference type="SAM" id="MobiDB-lite"/>
    </source>
</evidence>
<dbReference type="AlphaFoldDB" id="A0A7W9SGL0"/>
<dbReference type="GeneID" id="85014552"/>
<feature type="region of interest" description="Disordered" evidence="1">
    <location>
        <begin position="24"/>
        <end position="44"/>
    </location>
</feature>
<dbReference type="EMBL" id="JACHHH010000004">
    <property type="protein sequence ID" value="MBB6041025.1"/>
    <property type="molecule type" value="Genomic_DNA"/>
</dbReference>
<protein>
    <submittedName>
        <fullName evidence="2">Putative CopG family antitoxin</fullName>
    </submittedName>
</protein>
<comment type="caution">
    <text evidence="2">The sequence shown here is derived from an EMBL/GenBank/DDBJ whole genome shotgun (WGS) entry which is preliminary data.</text>
</comment>
<feature type="compositionally biased region" description="Basic and acidic residues" evidence="1">
    <location>
        <begin position="30"/>
        <end position="44"/>
    </location>
</feature>
<evidence type="ECO:0000313" key="2">
    <source>
        <dbReference type="EMBL" id="MBB6041025.1"/>
    </source>
</evidence>
<gene>
    <name evidence="2" type="ORF">HNQ46_000997</name>
</gene>
<dbReference type="Proteomes" id="UP000522163">
    <property type="component" value="Unassembled WGS sequence"/>
</dbReference>
<reference evidence="2 3" key="1">
    <citation type="submission" date="2020-08" db="EMBL/GenBank/DDBJ databases">
        <title>Genomic Encyclopedia of Type Strains, Phase IV (KMG-IV): sequencing the most valuable type-strain genomes for metagenomic binning, comparative biology and taxonomic classification.</title>
        <authorList>
            <person name="Goeker M."/>
        </authorList>
    </citation>
    <scope>NUCLEOTIDE SEQUENCE [LARGE SCALE GENOMIC DNA]</scope>
    <source>
        <strain evidence="2 3">DSM 17245</strain>
    </source>
</reference>
<dbReference type="RefSeq" id="WP_183683530.1">
    <property type="nucleotide sequence ID" value="NZ_JACHHH010000004.1"/>
</dbReference>